<evidence type="ECO:0000256" key="3">
    <source>
        <dbReference type="ARBA" id="ARBA00022692"/>
    </source>
</evidence>
<comment type="similarity">
    <text evidence="6">Belongs to the ABC-4 integral membrane protein family.</text>
</comment>
<proteinExistence type="inferred from homology"/>
<sequence>MNIDLVEAIKLALRALGANQLRAFLTMIGISIGIGAVIALMAIGAGVQQYINDQFASSGTNLLGIVPGRIQRGPGGGQNPFGQSSFLTMGDYRAVVAGAPNIEAHAADFTSVGNFSYGSRTSQVQVSGVTPSFSAVRNWRAMSGRFIEEADNNSRARVVVLGQTVVNDLFPGEDPLDKVVKINDVPFRVIGVMESKGSSFLGDQDAIAFIPLSTAQERLFQRQAQALTGERLVSTIYLQATSDAARPQIEAIARDILRERHRLAPDDNDDFSIISQTELLNTFGAVTSVLTLFLGAIAAISLLVGGIGIMNIMLVSVTERTREIGLRKAIGATPAAILGQFLIEAVVLSVIGGLIGIMIGVGIALGVTRFVDFSAIVQPGAVLLAVSFSVAVGLFFGIYPARRASRLNPIDALRFE</sequence>
<dbReference type="EMBL" id="PGTN01000001">
    <property type="protein sequence ID" value="PJF49083.1"/>
    <property type="molecule type" value="Genomic_DNA"/>
</dbReference>
<dbReference type="GO" id="GO:0022857">
    <property type="term" value="F:transmembrane transporter activity"/>
    <property type="evidence" value="ECO:0007669"/>
    <property type="project" value="TreeGrafter"/>
</dbReference>
<feature type="domain" description="MacB-like periplasmic core" evidence="9">
    <location>
        <begin position="24"/>
        <end position="254"/>
    </location>
</feature>
<comment type="subcellular location">
    <subcellularLocation>
        <location evidence="1">Cell membrane</location>
        <topology evidence="1">Multi-pass membrane protein</topology>
    </subcellularLocation>
</comment>
<accession>A0A2M8QGZ1</accession>
<evidence type="ECO:0000256" key="5">
    <source>
        <dbReference type="ARBA" id="ARBA00023136"/>
    </source>
</evidence>
<dbReference type="InterPro" id="IPR025857">
    <property type="entry name" value="MacB_PCD"/>
</dbReference>
<evidence type="ECO:0000313" key="11">
    <source>
        <dbReference type="Proteomes" id="UP000230790"/>
    </source>
</evidence>
<reference evidence="10 11" key="1">
    <citation type="submission" date="2017-11" db="EMBL/GenBank/DDBJ databases">
        <title>Evolution of Phototrophy in the Chloroflexi Phylum Driven by Horizontal Gene Transfer.</title>
        <authorList>
            <person name="Ward L.M."/>
            <person name="Hemp J."/>
            <person name="Shih P.M."/>
            <person name="Mcglynn S.E."/>
            <person name="Fischer W."/>
        </authorList>
    </citation>
    <scope>NUCLEOTIDE SEQUENCE [LARGE SCALE GENOMIC DNA]</scope>
    <source>
        <strain evidence="10">JP3_7</strain>
    </source>
</reference>
<dbReference type="AlphaFoldDB" id="A0A2M8QGZ1"/>
<dbReference type="Pfam" id="PF12704">
    <property type="entry name" value="MacB_PCD"/>
    <property type="match status" value="1"/>
</dbReference>
<evidence type="ECO:0000256" key="7">
    <source>
        <dbReference type="SAM" id="Phobius"/>
    </source>
</evidence>
<evidence type="ECO:0000256" key="1">
    <source>
        <dbReference type="ARBA" id="ARBA00004651"/>
    </source>
</evidence>
<evidence type="ECO:0000256" key="4">
    <source>
        <dbReference type="ARBA" id="ARBA00022989"/>
    </source>
</evidence>
<feature type="transmembrane region" description="Helical" evidence="7">
    <location>
        <begin position="21"/>
        <end position="47"/>
    </location>
</feature>
<evidence type="ECO:0000259" key="9">
    <source>
        <dbReference type="Pfam" id="PF12704"/>
    </source>
</evidence>
<dbReference type="PANTHER" id="PTHR30572">
    <property type="entry name" value="MEMBRANE COMPONENT OF TRANSPORTER-RELATED"/>
    <property type="match status" value="1"/>
</dbReference>
<dbReference type="PANTHER" id="PTHR30572:SF4">
    <property type="entry name" value="ABC TRANSPORTER PERMEASE YTRF"/>
    <property type="match status" value="1"/>
</dbReference>
<dbReference type="InterPro" id="IPR050250">
    <property type="entry name" value="Macrolide_Exporter_MacB"/>
</dbReference>
<evidence type="ECO:0000313" key="10">
    <source>
        <dbReference type="EMBL" id="PJF49083.1"/>
    </source>
</evidence>
<feature type="transmembrane region" description="Helical" evidence="7">
    <location>
        <begin position="289"/>
        <end position="314"/>
    </location>
</feature>
<dbReference type="GO" id="GO:0005886">
    <property type="term" value="C:plasma membrane"/>
    <property type="evidence" value="ECO:0007669"/>
    <property type="project" value="UniProtKB-SubCell"/>
</dbReference>
<protein>
    <submittedName>
        <fullName evidence="10">Multidrug ABC transporter substrate-binding protein</fullName>
    </submittedName>
</protein>
<feature type="transmembrane region" description="Helical" evidence="7">
    <location>
        <begin position="376"/>
        <end position="399"/>
    </location>
</feature>
<evidence type="ECO:0000256" key="6">
    <source>
        <dbReference type="ARBA" id="ARBA00038076"/>
    </source>
</evidence>
<dbReference type="Proteomes" id="UP000230790">
    <property type="component" value="Unassembled WGS sequence"/>
</dbReference>
<feature type="transmembrane region" description="Helical" evidence="7">
    <location>
        <begin position="335"/>
        <end position="364"/>
    </location>
</feature>
<comment type="caution">
    <text evidence="10">The sequence shown here is derived from an EMBL/GenBank/DDBJ whole genome shotgun (WGS) entry which is preliminary data.</text>
</comment>
<gene>
    <name evidence="10" type="ORF">CUN48_00270</name>
</gene>
<keyword evidence="2" id="KW-1003">Cell membrane</keyword>
<dbReference type="Pfam" id="PF02687">
    <property type="entry name" value="FtsX"/>
    <property type="match status" value="1"/>
</dbReference>
<dbReference type="InterPro" id="IPR003838">
    <property type="entry name" value="ABC3_permease_C"/>
</dbReference>
<evidence type="ECO:0000256" key="2">
    <source>
        <dbReference type="ARBA" id="ARBA00022475"/>
    </source>
</evidence>
<keyword evidence="4 7" id="KW-1133">Transmembrane helix</keyword>
<organism evidence="10 11">
    <name type="scientific">Candidatus Thermofonsia Clade 3 bacterium</name>
    <dbReference type="NCBI Taxonomy" id="2364212"/>
    <lineage>
        <taxon>Bacteria</taxon>
        <taxon>Bacillati</taxon>
        <taxon>Chloroflexota</taxon>
        <taxon>Candidatus Thermofontia</taxon>
        <taxon>Candidatus Thermofonsia Clade 3</taxon>
    </lineage>
</organism>
<evidence type="ECO:0000259" key="8">
    <source>
        <dbReference type="Pfam" id="PF02687"/>
    </source>
</evidence>
<name>A0A2M8QGZ1_9CHLR</name>
<keyword evidence="3 7" id="KW-0812">Transmembrane</keyword>
<keyword evidence="5 7" id="KW-0472">Membrane</keyword>
<feature type="domain" description="ABC3 transporter permease C-terminal" evidence="8">
    <location>
        <begin position="296"/>
        <end position="409"/>
    </location>
</feature>